<feature type="region of interest" description="Disordered" evidence="5">
    <location>
        <begin position="217"/>
        <end position="265"/>
    </location>
</feature>
<keyword evidence="2 6" id="KW-0812">Transmembrane</keyword>
<feature type="compositionally biased region" description="Low complexity" evidence="5">
    <location>
        <begin position="231"/>
        <end position="265"/>
    </location>
</feature>
<dbReference type="PANTHER" id="PTHR15549">
    <property type="entry name" value="PAIRED IMMUNOGLOBULIN-LIKE TYPE 2 RECEPTOR"/>
    <property type="match status" value="1"/>
</dbReference>
<reference evidence="9" key="1">
    <citation type="submission" date="2024-04" db="EMBL/GenBank/DDBJ databases">
        <authorList>
            <person name="Shaw F."/>
            <person name="Minotto A."/>
        </authorList>
    </citation>
    <scope>NUCLEOTIDE SEQUENCE [LARGE SCALE GENOMIC DNA]</scope>
</reference>
<dbReference type="InterPro" id="IPR051694">
    <property type="entry name" value="Immunoregulatory_rcpt-like"/>
</dbReference>
<feature type="transmembrane region" description="Helical" evidence="6">
    <location>
        <begin position="268"/>
        <end position="292"/>
    </location>
</feature>
<evidence type="ECO:0000256" key="1">
    <source>
        <dbReference type="ARBA" id="ARBA00004167"/>
    </source>
</evidence>
<evidence type="ECO:0000256" key="2">
    <source>
        <dbReference type="ARBA" id="ARBA00022692"/>
    </source>
</evidence>
<feature type="signal peptide" evidence="7">
    <location>
        <begin position="1"/>
        <end position="22"/>
    </location>
</feature>
<dbReference type="EMBL" id="OZ037944">
    <property type="protein sequence ID" value="CAL1695614.1"/>
    <property type="molecule type" value="Genomic_DNA"/>
</dbReference>
<dbReference type="PANTHER" id="PTHR15549:SF26">
    <property type="entry name" value="AXIAL BUDDING PATTERN PROTEIN 2-RELATED"/>
    <property type="match status" value="1"/>
</dbReference>
<accession>A0ABP1CLN4</accession>
<name>A0ABP1CLN4_9APHY</name>
<keyword evidence="4 6" id="KW-0472">Membrane</keyword>
<evidence type="ECO:0000256" key="5">
    <source>
        <dbReference type="SAM" id="MobiDB-lite"/>
    </source>
</evidence>
<evidence type="ECO:0000313" key="8">
    <source>
        <dbReference type="EMBL" id="CAL1695614.1"/>
    </source>
</evidence>
<feature type="region of interest" description="Disordered" evidence="5">
    <location>
        <begin position="459"/>
        <end position="518"/>
    </location>
</feature>
<comment type="subcellular location">
    <subcellularLocation>
        <location evidence="1">Membrane</location>
        <topology evidence="1">Single-pass membrane protein</topology>
    </subcellularLocation>
</comment>
<protein>
    <submittedName>
        <fullName evidence="8">Uncharacterized protein</fullName>
    </submittedName>
</protein>
<feature type="chain" id="PRO_5046964324" evidence="7">
    <location>
        <begin position="23"/>
        <end position="518"/>
    </location>
</feature>
<sequence>MQIRLGLLQSFLLLSLFSQARAANFTFTFGNPTQCDDFAISWSGGAAPYQLMLTPVFGTPRVMNIPDSSFSNGKGSYQTPLDFPKGQKFLATMSDASGLGTGGTTDLLEVGASVGNAGCNTADPGVDFFFELNTALQQCRPFTFGNYVGAVQPVTITGVIPGGQAFVLNPPVGPTSYDWNADVAAGTGIIFILTDSKGRKGGSSDVRVVGVSDDNSCLSTNSPTSASIVPSASTSQAASTSGGSAAPTSTNGSGSDNSSTSSKKPSGAVIAGAAAAGLFALATIAVLVMFCLRRRRKNRYGHQRFGSLDLTNDPPPGPMDHANLPVVNPYPMTPSYTGSHMGTPSSHNLLSPDGTHYAQSDVYPLTNPYGPSTYSPSAYGASAYGASAYGGVAPSHARSPSNAESAAAASSSRGGRETLMSWGGNTVSSAARQKAAAAGIPLNHAPVPARFILHTDLEESVPPPPAEEEVIELPPQYSERRAPIPGLGPTDSFGTPPSPASPPPPTIPTIPGPSSSRS</sequence>
<proteinExistence type="predicted"/>
<evidence type="ECO:0000256" key="6">
    <source>
        <dbReference type="SAM" id="Phobius"/>
    </source>
</evidence>
<evidence type="ECO:0000256" key="7">
    <source>
        <dbReference type="SAM" id="SignalP"/>
    </source>
</evidence>
<organism evidence="8 9">
    <name type="scientific">Somion occarium</name>
    <dbReference type="NCBI Taxonomy" id="3059160"/>
    <lineage>
        <taxon>Eukaryota</taxon>
        <taxon>Fungi</taxon>
        <taxon>Dikarya</taxon>
        <taxon>Basidiomycota</taxon>
        <taxon>Agaricomycotina</taxon>
        <taxon>Agaricomycetes</taxon>
        <taxon>Polyporales</taxon>
        <taxon>Cerrenaceae</taxon>
        <taxon>Somion</taxon>
    </lineage>
</organism>
<feature type="compositionally biased region" description="Low complexity" evidence="5">
    <location>
        <begin position="392"/>
        <end position="412"/>
    </location>
</feature>
<feature type="compositionally biased region" description="Pro residues" evidence="5">
    <location>
        <begin position="496"/>
        <end position="511"/>
    </location>
</feature>
<keyword evidence="3 6" id="KW-1133">Transmembrane helix</keyword>
<dbReference type="Proteomes" id="UP001497453">
    <property type="component" value="Chromosome 1"/>
</dbReference>
<keyword evidence="7" id="KW-0732">Signal</keyword>
<evidence type="ECO:0000313" key="9">
    <source>
        <dbReference type="Proteomes" id="UP001497453"/>
    </source>
</evidence>
<evidence type="ECO:0000256" key="4">
    <source>
        <dbReference type="ARBA" id="ARBA00023136"/>
    </source>
</evidence>
<gene>
    <name evidence="8" type="ORF">GFSPODELE1_LOCUS823</name>
</gene>
<keyword evidence="9" id="KW-1185">Reference proteome</keyword>
<evidence type="ECO:0000256" key="3">
    <source>
        <dbReference type="ARBA" id="ARBA00022989"/>
    </source>
</evidence>
<feature type="region of interest" description="Disordered" evidence="5">
    <location>
        <begin position="392"/>
        <end position="423"/>
    </location>
</feature>
<feature type="compositionally biased region" description="Polar residues" evidence="5">
    <location>
        <begin position="217"/>
        <end position="230"/>
    </location>
</feature>